<name>A0A8S1KVQ5_PARPR</name>
<dbReference type="AlphaFoldDB" id="A0A8S1KVQ5"/>
<gene>
    <name evidence="2" type="ORF">PPRIM_AZ9-3.1.T0270242</name>
</gene>
<protein>
    <submittedName>
        <fullName evidence="2">Uncharacterized protein</fullName>
    </submittedName>
</protein>
<evidence type="ECO:0000313" key="2">
    <source>
        <dbReference type="EMBL" id="CAD8058481.1"/>
    </source>
</evidence>
<feature type="coiled-coil region" evidence="1">
    <location>
        <begin position="26"/>
        <end position="92"/>
    </location>
</feature>
<accession>A0A8S1KVQ5</accession>
<dbReference type="Proteomes" id="UP000688137">
    <property type="component" value="Unassembled WGS sequence"/>
</dbReference>
<keyword evidence="3" id="KW-1185">Reference proteome</keyword>
<comment type="caution">
    <text evidence="2">The sequence shown here is derived from an EMBL/GenBank/DDBJ whole genome shotgun (WGS) entry which is preliminary data.</text>
</comment>
<organism evidence="2 3">
    <name type="scientific">Paramecium primaurelia</name>
    <dbReference type="NCBI Taxonomy" id="5886"/>
    <lineage>
        <taxon>Eukaryota</taxon>
        <taxon>Sar</taxon>
        <taxon>Alveolata</taxon>
        <taxon>Ciliophora</taxon>
        <taxon>Intramacronucleata</taxon>
        <taxon>Oligohymenophorea</taxon>
        <taxon>Peniculida</taxon>
        <taxon>Parameciidae</taxon>
        <taxon>Paramecium</taxon>
    </lineage>
</organism>
<evidence type="ECO:0000313" key="3">
    <source>
        <dbReference type="Proteomes" id="UP000688137"/>
    </source>
</evidence>
<sequence>MRTNLNYIDKIEILFRSIIVICLIKNQLIEYQLELANKTIQELQQKLLATNKQIVSKQTEKISKIELYEKQIERINNEITILYRKLESFEHELRIKTKDDQYYKCETYIERLEQQLRDTYYQIDDQNIYLLQIEQRITPLMKQTISLLNKIRVYYKKTIQNQINKLKVEYELKIFEQQDKQIQLNQSRNKEGFYFIKQFIH</sequence>
<keyword evidence="1" id="KW-0175">Coiled coil</keyword>
<evidence type="ECO:0000256" key="1">
    <source>
        <dbReference type="SAM" id="Coils"/>
    </source>
</evidence>
<reference evidence="2" key="1">
    <citation type="submission" date="2021-01" db="EMBL/GenBank/DDBJ databases">
        <authorList>
            <consortium name="Genoscope - CEA"/>
            <person name="William W."/>
        </authorList>
    </citation>
    <scope>NUCLEOTIDE SEQUENCE</scope>
</reference>
<proteinExistence type="predicted"/>
<dbReference type="EMBL" id="CAJJDM010000026">
    <property type="protein sequence ID" value="CAD8058481.1"/>
    <property type="molecule type" value="Genomic_DNA"/>
</dbReference>